<evidence type="ECO:0000313" key="2">
    <source>
        <dbReference type="EMBL" id="TLS44214.1"/>
    </source>
</evidence>
<feature type="region of interest" description="Disordered" evidence="1">
    <location>
        <begin position="119"/>
        <end position="153"/>
    </location>
</feature>
<proteinExistence type="predicted"/>
<keyword evidence="3" id="KW-1185">Reference proteome</keyword>
<feature type="compositionally biased region" description="Low complexity" evidence="1">
    <location>
        <begin position="141"/>
        <end position="153"/>
    </location>
</feature>
<dbReference type="PROSITE" id="PS51257">
    <property type="entry name" value="PROKAR_LIPOPROTEIN"/>
    <property type="match status" value="1"/>
</dbReference>
<name>A0A5R9FUN5_9ACTN</name>
<dbReference type="AlphaFoldDB" id="A0A5R9FUN5"/>
<feature type="compositionally biased region" description="Basic and acidic residues" evidence="1">
    <location>
        <begin position="128"/>
        <end position="140"/>
    </location>
</feature>
<sequence length="324" mass="35199">MTGPRQGVATVRASRFVSTVALSMCVAAMTGGCGQGTGQNDAGESRSVPRSARAQDDLLKSAESALVRRCLTERKVSLPPTPRESANGSGSGSAQNQGAARQRQFPYGIDDPAWAAEYGFGSAAGTGEPDRGDGARDTSRTQRTQRTRQTQQQQLADALFGTGRRELSTRTATGQVVKANSDGCLAETQRVLYGDQARWFRSEVAVNNLEAGAHQRVTRDPAYRAVLARWSRCVAPVQKAEDPGELRSAWQRRARDLEPRQATDLQRRYAVAEARCVRSTGLASTGARLEKGHAADVRAEYADLIADHRQMRERGLRYAVRHGI</sequence>
<evidence type="ECO:0008006" key="4">
    <source>
        <dbReference type="Google" id="ProtNLM"/>
    </source>
</evidence>
<organism evidence="2 3">
    <name type="scientific">Streptomyces montanus</name>
    <dbReference type="NCBI Taxonomy" id="2580423"/>
    <lineage>
        <taxon>Bacteria</taxon>
        <taxon>Bacillati</taxon>
        <taxon>Actinomycetota</taxon>
        <taxon>Actinomycetes</taxon>
        <taxon>Kitasatosporales</taxon>
        <taxon>Streptomycetaceae</taxon>
        <taxon>Streptomyces</taxon>
    </lineage>
</organism>
<comment type="caution">
    <text evidence="2">The sequence shown here is derived from an EMBL/GenBank/DDBJ whole genome shotgun (WGS) entry which is preliminary data.</text>
</comment>
<gene>
    <name evidence="2" type="ORF">FE633_21970</name>
</gene>
<feature type="region of interest" description="Disordered" evidence="1">
    <location>
        <begin position="71"/>
        <end position="101"/>
    </location>
</feature>
<feature type="region of interest" description="Disordered" evidence="1">
    <location>
        <begin position="33"/>
        <end position="54"/>
    </location>
</feature>
<feature type="compositionally biased region" description="Low complexity" evidence="1">
    <location>
        <begin position="85"/>
        <end position="101"/>
    </location>
</feature>
<dbReference type="Proteomes" id="UP000305906">
    <property type="component" value="Unassembled WGS sequence"/>
</dbReference>
<protein>
    <recommendedName>
        <fullName evidence="4">Lipoprotein</fullName>
    </recommendedName>
</protein>
<reference evidence="2 3" key="1">
    <citation type="submission" date="2019-05" db="EMBL/GenBank/DDBJ databases">
        <title>Streptomyces sp. NEAU-C151, a novel actinomycete isolated from soil.</title>
        <authorList>
            <person name="Han L."/>
            <person name="Jiang H."/>
        </authorList>
    </citation>
    <scope>NUCLEOTIDE SEQUENCE [LARGE SCALE GENOMIC DNA]</scope>
    <source>
        <strain evidence="2 3">NEAU-C151</strain>
    </source>
</reference>
<dbReference type="EMBL" id="VBZC01000023">
    <property type="protein sequence ID" value="TLS44214.1"/>
    <property type="molecule type" value="Genomic_DNA"/>
</dbReference>
<evidence type="ECO:0000313" key="3">
    <source>
        <dbReference type="Proteomes" id="UP000305906"/>
    </source>
</evidence>
<dbReference type="RefSeq" id="WP_138046871.1">
    <property type="nucleotide sequence ID" value="NZ_VBZC01000023.1"/>
</dbReference>
<evidence type="ECO:0000256" key="1">
    <source>
        <dbReference type="SAM" id="MobiDB-lite"/>
    </source>
</evidence>
<accession>A0A5R9FUN5</accession>